<dbReference type="EMBL" id="ACJM01000020">
    <property type="protein sequence ID" value="EEG76329.1"/>
    <property type="molecule type" value="Genomic_DNA"/>
</dbReference>
<keyword evidence="2" id="KW-1185">Reference proteome</keyword>
<evidence type="ECO:0008006" key="3">
    <source>
        <dbReference type="Google" id="ProtNLM"/>
    </source>
</evidence>
<dbReference type="Proteomes" id="UP000006443">
    <property type="component" value="Unassembled WGS sequence"/>
</dbReference>
<dbReference type="STRING" id="555088.DealDRAFT_2868"/>
<reference evidence="1 2" key="1">
    <citation type="submission" date="2009-02" db="EMBL/GenBank/DDBJ databases">
        <title>Sequencing of the draft genome and assembly of Dethiobacter alkaliphilus AHT 1.</title>
        <authorList>
            <consortium name="US DOE Joint Genome Institute (JGI-PGF)"/>
            <person name="Lucas S."/>
            <person name="Copeland A."/>
            <person name="Lapidus A."/>
            <person name="Glavina del Rio T."/>
            <person name="Dalin E."/>
            <person name="Tice H."/>
            <person name="Bruce D."/>
            <person name="Goodwin L."/>
            <person name="Pitluck S."/>
            <person name="Larimer F."/>
            <person name="Land M.L."/>
            <person name="Hauser L."/>
            <person name="Muyzer G."/>
        </authorList>
    </citation>
    <scope>NUCLEOTIDE SEQUENCE [LARGE SCALE GENOMIC DNA]</scope>
    <source>
        <strain evidence="1 2">AHT 1</strain>
    </source>
</reference>
<dbReference type="Pfam" id="PF11376">
    <property type="entry name" value="DUF3179"/>
    <property type="match status" value="1"/>
</dbReference>
<feature type="non-terminal residue" evidence="1">
    <location>
        <position position="177"/>
    </location>
</feature>
<comment type="caution">
    <text evidence="1">The sequence shown here is derived from an EMBL/GenBank/DDBJ whole genome shotgun (WGS) entry which is preliminary data.</text>
</comment>
<accession>C0GK59</accession>
<proteinExistence type="predicted"/>
<dbReference type="InterPro" id="IPR021516">
    <property type="entry name" value="DUF3179"/>
</dbReference>
<organism evidence="1 2">
    <name type="scientific">Dethiobacter alkaliphilus AHT 1</name>
    <dbReference type="NCBI Taxonomy" id="555088"/>
    <lineage>
        <taxon>Bacteria</taxon>
        <taxon>Bacillati</taxon>
        <taxon>Bacillota</taxon>
        <taxon>Dethiobacteria</taxon>
        <taxon>Dethiobacterales</taxon>
        <taxon>Dethiobacteraceae</taxon>
        <taxon>Dethiobacter</taxon>
    </lineage>
</organism>
<dbReference type="AlphaFoldDB" id="C0GK59"/>
<evidence type="ECO:0000313" key="2">
    <source>
        <dbReference type="Proteomes" id="UP000006443"/>
    </source>
</evidence>
<evidence type="ECO:0000313" key="1">
    <source>
        <dbReference type="EMBL" id="EEG76329.1"/>
    </source>
</evidence>
<dbReference type="OrthoDB" id="9806357at2"/>
<dbReference type="eggNOG" id="COG2128">
    <property type="taxonomic scope" value="Bacteria"/>
</dbReference>
<protein>
    <recommendedName>
        <fullName evidence="3">DUF3179 domain-containing protein</fullName>
    </recommendedName>
</protein>
<sequence>MNPLRQLSRRVINRIVSGATLRGRRDMVSVLPRDAIQALDAPLFVKPAQTRQMTAQERVIGVELGGEAKAYPINILSVHEIVNDVIGGEPVVITWSPLSFSAMVYRRRVVDRPLLFGGSGAILRNVLVMYDRQTETYWNQLTGDAFAGPLAGIRLESLPSLLTSWGGWLRAFPASQV</sequence>
<gene>
    <name evidence="1" type="ORF">DealDRAFT_2868</name>
</gene>
<dbReference type="RefSeq" id="WP_008518680.1">
    <property type="nucleotide sequence ID" value="NZ_ACJM01000020.1"/>
</dbReference>
<name>C0GK59_DETAL</name>